<gene>
    <name evidence="5" type="primary">LOC106170070</name>
</gene>
<sequence>MGIYDATEDPQAPKDLNLKTMQYEKLDPQMLNKNESEGHLSSTVETSFIEGPTKFEDFCSMTESKSNKRVFFSRSVSENKYCPPRKAPPQRSSSDLGARRNSVPSFMLADCLNFASFRSVTLEDIPQCCRVRNFAISSKGQLLNRGDSFKLLPVQGLTLDEVVLNGNVNDPTSTQPKSRSSSCSSSGVERSHNVTVLGESGVGRSLLIRQFCTSEYLGAFDHSDDDNDIKVSVLMDDEETDLSFDCSPFNQNRLEEEEESTPDAYVIVYSVADRSSFQYACDVLYSLRKENHFQKAIILVGNKSDLARARVVSTEEGHNVAVSYDCKFVETSAVLNHQVDELLAGVIRQIKLKEQQVISDNSSPVNQAYGKDRRSSLSKSAKNLFDKLLKRNSSISSSAGDLYSP</sequence>
<accession>A0A1S3J4D8</accession>
<comment type="similarity">
    <text evidence="1">Belongs to the small GTPase superfamily. RGK family.</text>
</comment>
<dbReference type="FunCoup" id="A0A1S3J4D8">
    <property type="interactions" value="72"/>
</dbReference>
<dbReference type="PANTHER" id="PTHR45775">
    <property type="entry name" value="RAD, GEM/KIR FAMILY MEMBER 2, ISOFORM C"/>
    <property type="match status" value="1"/>
</dbReference>
<dbReference type="OrthoDB" id="5239715at2759"/>
<dbReference type="Pfam" id="PF00071">
    <property type="entry name" value="Ras"/>
    <property type="match status" value="1"/>
</dbReference>
<feature type="region of interest" description="Disordered" evidence="3">
    <location>
        <begin position="167"/>
        <end position="188"/>
    </location>
</feature>
<dbReference type="GO" id="GO:0005525">
    <property type="term" value="F:GTP binding"/>
    <property type="evidence" value="ECO:0007669"/>
    <property type="project" value="InterPro"/>
</dbReference>
<dbReference type="InterPro" id="IPR027417">
    <property type="entry name" value="P-loop_NTPase"/>
</dbReference>
<dbReference type="InterPro" id="IPR051641">
    <property type="entry name" value="RGK_GTP-binding_reg"/>
</dbReference>
<dbReference type="RefSeq" id="XP_013405250.1">
    <property type="nucleotide sequence ID" value="XM_013549796.1"/>
</dbReference>
<proteinExistence type="inferred from homology"/>
<feature type="compositionally biased region" description="Polar residues" evidence="3">
    <location>
        <begin position="167"/>
        <end position="177"/>
    </location>
</feature>
<evidence type="ECO:0000313" key="4">
    <source>
        <dbReference type="Proteomes" id="UP000085678"/>
    </source>
</evidence>
<dbReference type="Gene3D" id="3.40.50.300">
    <property type="entry name" value="P-loop containing nucleotide triphosphate hydrolases"/>
    <property type="match status" value="1"/>
</dbReference>
<dbReference type="PROSITE" id="PS51419">
    <property type="entry name" value="RAB"/>
    <property type="match status" value="1"/>
</dbReference>
<protein>
    <submittedName>
        <fullName evidence="5">GTP-binding protein REM 1</fullName>
    </submittedName>
</protein>
<dbReference type="GeneID" id="106170070"/>
<dbReference type="InParanoid" id="A0A1S3J4D8"/>
<feature type="region of interest" description="Disordered" evidence="3">
    <location>
        <begin position="79"/>
        <end position="98"/>
    </location>
</feature>
<dbReference type="Proteomes" id="UP000085678">
    <property type="component" value="Unplaced"/>
</dbReference>
<keyword evidence="2" id="KW-0597">Phosphoprotein</keyword>
<evidence type="ECO:0000256" key="2">
    <source>
        <dbReference type="ARBA" id="ARBA00022553"/>
    </source>
</evidence>
<evidence type="ECO:0000256" key="1">
    <source>
        <dbReference type="ARBA" id="ARBA00008846"/>
    </source>
</evidence>
<dbReference type="SMART" id="SM00173">
    <property type="entry name" value="RAS"/>
    <property type="match status" value="1"/>
</dbReference>
<dbReference type="PANTHER" id="PTHR45775:SF6">
    <property type="entry name" value="RAD, GEM_KIR FAMILY MEMBER 2, ISOFORM C"/>
    <property type="match status" value="1"/>
</dbReference>
<dbReference type="GO" id="GO:0003924">
    <property type="term" value="F:GTPase activity"/>
    <property type="evidence" value="ECO:0007669"/>
    <property type="project" value="InterPro"/>
</dbReference>
<dbReference type="PRINTS" id="PR00449">
    <property type="entry name" value="RASTRNSFRMNG"/>
</dbReference>
<dbReference type="GO" id="GO:0005246">
    <property type="term" value="F:calcium channel regulator activity"/>
    <property type="evidence" value="ECO:0007669"/>
    <property type="project" value="TreeGrafter"/>
</dbReference>
<dbReference type="SUPFAM" id="SSF52540">
    <property type="entry name" value="P-loop containing nucleoside triphosphate hydrolases"/>
    <property type="match status" value="1"/>
</dbReference>
<evidence type="ECO:0000313" key="5">
    <source>
        <dbReference type="RefSeq" id="XP_013405250.1"/>
    </source>
</evidence>
<dbReference type="AlphaFoldDB" id="A0A1S3J4D8"/>
<evidence type="ECO:0000256" key="3">
    <source>
        <dbReference type="SAM" id="MobiDB-lite"/>
    </source>
</evidence>
<dbReference type="InterPro" id="IPR001806">
    <property type="entry name" value="Small_GTPase"/>
</dbReference>
<reference evidence="5" key="1">
    <citation type="submission" date="2025-08" db="UniProtKB">
        <authorList>
            <consortium name="RefSeq"/>
        </authorList>
    </citation>
    <scope>IDENTIFICATION</scope>
    <source>
        <tissue evidence="5">Gonads</tissue>
    </source>
</reference>
<dbReference type="GO" id="GO:0005886">
    <property type="term" value="C:plasma membrane"/>
    <property type="evidence" value="ECO:0007669"/>
    <property type="project" value="TreeGrafter"/>
</dbReference>
<dbReference type="PROSITE" id="PS51421">
    <property type="entry name" value="RAS"/>
    <property type="match status" value="1"/>
</dbReference>
<organism evidence="4 5">
    <name type="scientific">Lingula anatina</name>
    <name type="common">Brachiopod</name>
    <name type="synonym">Lingula unguis</name>
    <dbReference type="NCBI Taxonomy" id="7574"/>
    <lineage>
        <taxon>Eukaryota</taxon>
        <taxon>Metazoa</taxon>
        <taxon>Spiralia</taxon>
        <taxon>Lophotrochozoa</taxon>
        <taxon>Brachiopoda</taxon>
        <taxon>Linguliformea</taxon>
        <taxon>Lingulata</taxon>
        <taxon>Lingulida</taxon>
        <taxon>Linguloidea</taxon>
        <taxon>Lingulidae</taxon>
        <taxon>Lingula</taxon>
    </lineage>
</organism>
<dbReference type="STRING" id="7574.A0A1S3J4D8"/>
<dbReference type="KEGG" id="lak:106170070"/>
<name>A0A1S3J4D8_LINAN</name>
<keyword evidence="4" id="KW-1185">Reference proteome</keyword>
<dbReference type="SMART" id="SM00175">
    <property type="entry name" value="RAB"/>
    <property type="match status" value="1"/>
</dbReference>